<dbReference type="RefSeq" id="XP_009522250.1">
    <property type="nucleotide sequence ID" value="XM_009523955.1"/>
</dbReference>
<reference evidence="3 4" key="1">
    <citation type="journal article" date="2006" name="Science">
        <title>Phytophthora genome sequences uncover evolutionary origins and mechanisms of pathogenesis.</title>
        <authorList>
            <person name="Tyler B.M."/>
            <person name="Tripathy S."/>
            <person name="Zhang X."/>
            <person name="Dehal P."/>
            <person name="Jiang R.H."/>
            <person name="Aerts A."/>
            <person name="Arredondo F.D."/>
            <person name="Baxter L."/>
            <person name="Bensasson D."/>
            <person name="Beynon J.L."/>
            <person name="Chapman J."/>
            <person name="Damasceno C.M."/>
            <person name="Dorrance A.E."/>
            <person name="Dou D."/>
            <person name="Dickerman A.W."/>
            <person name="Dubchak I.L."/>
            <person name="Garbelotto M."/>
            <person name="Gijzen M."/>
            <person name="Gordon S.G."/>
            <person name="Govers F."/>
            <person name="Grunwald N.J."/>
            <person name="Huang W."/>
            <person name="Ivors K.L."/>
            <person name="Jones R.W."/>
            <person name="Kamoun S."/>
            <person name="Krampis K."/>
            <person name="Lamour K.H."/>
            <person name="Lee M.K."/>
            <person name="McDonald W.H."/>
            <person name="Medina M."/>
            <person name="Meijer H.J."/>
            <person name="Nordberg E.K."/>
            <person name="Maclean D.J."/>
            <person name="Ospina-Giraldo M.D."/>
            <person name="Morris P.F."/>
            <person name="Phuntumart V."/>
            <person name="Putnam N.H."/>
            <person name="Rash S."/>
            <person name="Rose J.K."/>
            <person name="Sakihama Y."/>
            <person name="Salamov A.A."/>
            <person name="Savidor A."/>
            <person name="Scheuring C.F."/>
            <person name="Smith B.M."/>
            <person name="Sobral B.W."/>
            <person name="Terry A."/>
            <person name="Torto-Alalibo T.A."/>
            <person name="Win J."/>
            <person name="Xu Z."/>
            <person name="Zhang H."/>
            <person name="Grigoriev I.V."/>
            <person name="Rokhsar D.S."/>
            <person name="Boore J.L."/>
        </authorList>
    </citation>
    <scope>NUCLEOTIDE SEQUENCE [LARGE SCALE GENOMIC DNA]</scope>
    <source>
        <strain evidence="3 4">P6497</strain>
    </source>
</reference>
<feature type="transmembrane region" description="Helical" evidence="2">
    <location>
        <begin position="16"/>
        <end position="39"/>
    </location>
</feature>
<evidence type="ECO:0000313" key="3">
    <source>
        <dbReference type="EMBL" id="EGZ19533.1"/>
    </source>
</evidence>
<keyword evidence="2" id="KW-0812">Transmembrane</keyword>
<feature type="transmembrane region" description="Helical" evidence="2">
    <location>
        <begin position="287"/>
        <end position="308"/>
    </location>
</feature>
<evidence type="ECO:0000256" key="2">
    <source>
        <dbReference type="SAM" id="Phobius"/>
    </source>
</evidence>
<name>G4Z5V0_PHYSP</name>
<keyword evidence="4" id="KW-1185">Reference proteome</keyword>
<accession>G4Z5V0</accession>
<dbReference type="KEGG" id="psoj:PHYSODRAFT_488264"/>
<feature type="compositionally biased region" description="Polar residues" evidence="1">
    <location>
        <begin position="119"/>
        <end position="132"/>
    </location>
</feature>
<proteinExistence type="predicted"/>
<evidence type="ECO:0000313" key="4">
    <source>
        <dbReference type="Proteomes" id="UP000002640"/>
    </source>
</evidence>
<feature type="transmembrane region" description="Helical" evidence="2">
    <location>
        <begin position="253"/>
        <end position="275"/>
    </location>
</feature>
<feature type="compositionally biased region" description="Low complexity" evidence="1">
    <location>
        <begin position="138"/>
        <end position="149"/>
    </location>
</feature>
<feature type="region of interest" description="Disordered" evidence="1">
    <location>
        <begin position="119"/>
        <end position="149"/>
    </location>
</feature>
<dbReference type="InParanoid" id="G4Z5V0"/>
<evidence type="ECO:0000256" key="1">
    <source>
        <dbReference type="SAM" id="MobiDB-lite"/>
    </source>
</evidence>
<feature type="transmembrane region" description="Helical" evidence="2">
    <location>
        <begin position="214"/>
        <end position="233"/>
    </location>
</feature>
<protein>
    <submittedName>
        <fullName evidence="3">Uncharacterized protein</fullName>
    </submittedName>
</protein>
<sequence length="334" mass="37196">MTPAQVVFTVDFFDSYYFATFIPSTALKALVAVMAVDFVQTASEMFELRQNTQKILAQLRQQADSLGENDNLLDAIRVLCNTPKTLRIRTHSDIKIRSCIYHQLSQENRLLLRRIESSSTPDPSSYVHQGSLSKAHVSPRTTPSTSVPAATSLRNMVAIQYLPLKGKATKGKSASDAKQLRKASPVQQGVASSSILQDTLEVLFTSECLVLTEYVEVFIPLFYASFVVAMVHLPSAQYHIEMAGITHENVDGIVSTIFLYALLEFVSLVLLVIVTKRNCGLNALYQLAFVLETQLSFILATLMQWIFFTLTLRVSHFGKFVYICSCAFKTLVDG</sequence>
<organism evidence="3 4">
    <name type="scientific">Phytophthora sojae (strain P6497)</name>
    <name type="common">Soybean stem and root rot agent</name>
    <name type="synonym">Phytophthora megasperma f. sp. glycines</name>
    <dbReference type="NCBI Taxonomy" id="1094619"/>
    <lineage>
        <taxon>Eukaryota</taxon>
        <taxon>Sar</taxon>
        <taxon>Stramenopiles</taxon>
        <taxon>Oomycota</taxon>
        <taxon>Peronosporomycetes</taxon>
        <taxon>Peronosporales</taxon>
        <taxon>Peronosporaceae</taxon>
        <taxon>Phytophthora</taxon>
    </lineage>
</organism>
<keyword evidence="2" id="KW-1133">Transmembrane helix</keyword>
<dbReference type="EMBL" id="JH159153">
    <property type="protein sequence ID" value="EGZ19533.1"/>
    <property type="molecule type" value="Genomic_DNA"/>
</dbReference>
<keyword evidence="2" id="KW-0472">Membrane</keyword>
<dbReference type="GeneID" id="20656264"/>
<dbReference type="Proteomes" id="UP000002640">
    <property type="component" value="Unassembled WGS sequence"/>
</dbReference>
<dbReference type="SMR" id="G4Z5V0"/>
<gene>
    <name evidence="3" type="ORF">PHYSODRAFT_488264</name>
</gene>
<dbReference type="AlphaFoldDB" id="G4Z5V0"/>